<reference evidence="1" key="1">
    <citation type="journal article" date="2021" name="Proc. Natl. Acad. Sci. U.S.A.">
        <title>A Catalog of Tens of Thousands of Viruses from Human Metagenomes Reveals Hidden Associations with Chronic Diseases.</title>
        <authorList>
            <person name="Tisza M.J."/>
            <person name="Buck C.B."/>
        </authorList>
    </citation>
    <scope>NUCLEOTIDE SEQUENCE</scope>
    <source>
        <strain evidence="1">Ctah610</strain>
    </source>
</reference>
<accession>A0A8S5R7N1</accession>
<evidence type="ECO:0000313" key="1">
    <source>
        <dbReference type="EMBL" id="DAE27021.1"/>
    </source>
</evidence>
<sequence>MQRYKTGLSAKGFRDLAKKVREYRKSLPDKCEEFAYRLAEEGVAIAQLKILSFDAVMTGELLKSMNLEPGDIVSNGASYYIYTDCDWAAFVEFGTGVVGKSNPHPDTGLANWKYDTNNHGEAGWWYFNDGEWHWTKGMPSRPFMYETAQELRDMSVIMNIAKDVFGSD</sequence>
<dbReference type="EMBL" id="BK015827">
    <property type="protein sequence ID" value="DAE27021.1"/>
    <property type="molecule type" value="Genomic_DNA"/>
</dbReference>
<organism evidence="1">
    <name type="scientific">virus sp. ctah610</name>
    <dbReference type="NCBI Taxonomy" id="2826807"/>
    <lineage>
        <taxon>Viruses</taxon>
    </lineage>
</organism>
<protein>
    <submittedName>
        <fullName evidence="1">Tail component protein</fullName>
    </submittedName>
</protein>
<proteinExistence type="predicted"/>
<name>A0A8S5R7N1_9VIRU</name>